<name>A0A8H3VND6_VENIN</name>
<evidence type="ECO:0000313" key="14">
    <source>
        <dbReference type="Proteomes" id="UP000490939"/>
    </source>
</evidence>
<evidence type="ECO:0000256" key="6">
    <source>
        <dbReference type="ARBA" id="ARBA00023015"/>
    </source>
</evidence>
<keyword evidence="4 10" id="KW-0863">Zinc-finger</keyword>
<dbReference type="SUPFAM" id="SSF57667">
    <property type="entry name" value="beta-beta-alpha zinc fingers"/>
    <property type="match status" value="1"/>
</dbReference>
<evidence type="ECO:0000256" key="1">
    <source>
        <dbReference type="ARBA" id="ARBA00004123"/>
    </source>
</evidence>
<dbReference type="GO" id="GO:0008270">
    <property type="term" value="F:zinc ion binding"/>
    <property type="evidence" value="ECO:0007669"/>
    <property type="project" value="UniProtKB-KW"/>
</dbReference>
<dbReference type="PROSITE" id="PS50157">
    <property type="entry name" value="ZINC_FINGER_C2H2_2"/>
    <property type="match status" value="2"/>
</dbReference>
<feature type="compositionally biased region" description="Polar residues" evidence="11">
    <location>
        <begin position="218"/>
        <end position="233"/>
    </location>
</feature>
<keyword evidence="5" id="KW-0862">Zinc</keyword>
<dbReference type="PANTHER" id="PTHR23233">
    <property type="entry name" value="SAL-LIKE PROTEIN"/>
    <property type="match status" value="1"/>
</dbReference>
<evidence type="ECO:0000256" key="10">
    <source>
        <dbReference type="PROSITE-ProRule" id="PRU00042"/>
    </source>
</evidence>
<gene>
    <name evidence="13" type="ORF">EG327_000628</name>
</gene>
<comment type="similarity">
    <text evidence="9">Belongs to the sal C2H2-type zinc-finger protein family.</text>
</comment>
<evidence type="ECO:0000256" key="9">
    <source>
        <dbReference type="ARBA" id="ARBA00038474"/>
    </source>
</evidence>
<feature type="region of interest" description="Disordered" evidence="11">
    <location>
        <begin position="203"/>
        <end position="276"/>
    </location>
</feature>
<dbReference type="Pfam" id="PF00096">
    <property type="entry name" value="zf-C2H2"/>
    <property type="match status" value="2"/>
</dbReference>
<evidence type="ECO:0000256" key="4">
    <source>
        <dbReference type="ARBA" id="ARBA00022771"/>
    </source>
</evidence>
<keyword evidence="7" id="KW-0804">Transcription</keyword>
<evidence type="ECO:0000256" key="7">
    <source>
        <dbReference type="ARBA" id="ARBA00023163"/>
    </source>
</evidence>
<keyword evidence="8" id="KW-0539">Nucleus</keyword>
<dbReference type="EMBL" id="WNWR01000112">
    <property type="protein sequence ID" value="KAE9991026.1"/>
    <property type="molecule type" value="Genomic_DNA"/>
</dbReference>
<dbReference type="FunFam" id="3.30.160.60:FF:000793">
    <property type="entry name" value="C2H2 finger domain protein FlbC"/>
    <property type="match status" value="1"/>
</dbReference>
<evidence type="ECO:0000256" key="8">
    <source>
        <dbReference type="ARBA" id="ARBA00023242"/>
    </source>
</evidence>
<keyword evidence="2" id="KW-0479">Metal-binding</keyword>
<accession>A0A8H3VND6</accession>
<evidence type="ECO:0000256" key="3">
    <source>
        <dbReference type="ARBA" id="ARBA00022737"/>
    </source>
</evidence>
<feature type="compositionally biased region" description="Polar residues" evidence="11">
    <location>
        <begin position="254"/>
        <end position="263"/>
    </location>
</feature>
<evidence type="ECO:0000256" key="2">
    <source>
        <dbReference type="ARBA" id="ARBA00022723"/>
    </source>
</evidence>
<dbReference type="GO" id="GO:0005634">
    <property type="term" value="C:nucleus"/>
    <property type="evidence" value="ECO:0007669"/>
    <property type="project" value="UniProtKB-SubCell"/>
</dbReference>
<evidence type="ECO:0000256" key="11">
    <source>
        <dbReference type="SAM" id="MobiDB-lite"/>
    </source>
</evidence>
<reference evidence="13 14" key="1">
    <citation type="submission" date="2019-07" db="EMBL/GenBank/DDBJ databases">
        <title>Venturia inaequalis Genome Resource.</title>
        <authorList>
            <person name="Lichtner F.J."/>
        </authorList>
    </citation>
    <scope>NUCLEOTIDE SEQUENCE [LARGE SCALE GENOMIC DNA]</scope>
    <source>
        <strain evidence="13 14">DMI_063113</strain>
    </source>
</reference>
<sequence>MAMAVDNRQQSQVNGLAYNAIRYPQQPQFTNPWVNNTSSAPATQQYASTVPASAGIDASMQRPTSMPIPSFGLPVTASGMGPGSSLSGGLYEHQNPVDMSQGYGTQQYSTAGPSNPYAPTSAAGYNMEYATSRSPFPTQQTFDRRPSHASVNSAALLDPQLGLSRRNSLIDINRFNQTTSQAQRTSISDAIDASRGMLHLSNPVNDMTPRNIYEAQGGSRTSSADSYGFPQTHSNASSISSASTYPSSYGSYAHSHQGSQAGSVSDGGTDYSSASESVDLNARRLPAPANLLGPGMPPAPQSMMGQFSSKVSSSSQKKHKCKICDKRFTRPSSLQTHMYSHTGEKPFACEVEGCGRHFSVVSNLRRHRKVHKGEGRDHPSPEEE</sequence>
<proteinExistence type="inferred from homology"/>
<dbReference type="PANTHER" id="PTHR23233:SF84">
    <property type="entry name" value="FI23031P1"/>
    <property type="match status" value="1"/>
</dbReference>
<comment type="subcellular location">
    <subcellularLocation>
        <location evidence="1">Nucleus</location>
    </subcellularLocation>
</comment>
<dbReference type="AlphaFoldDB" id="A0A8H3VND6"/>
<keyword evidence="6" id="KW-0805">Transcription regulation</keyword>
<dbReference type="SMART" id="SM00355">
    <property type="entry name" value="ZnF_C2H2"/>
    <property type="match status" value="2"/>
</dbReference>
<dbReference type="Gene3D" id="3.30.160.60">
    <property type="entry name" value="Classic Zinc Finger"/>
    <property type="match status" value="2"/>
</dbReference>
<keyword evidence="14" id="KW-1185">Reference proteome</keyword>
<dbReference type="GO" id="GO:0000978">
    <property type="term" value="F:RNA polymerase II cis-regulatory region sequence-specific DNA binding"/>
    <property type="evidence" value="ECO:0007669"/>
    <property type="project" value="TreeGrafter"/>
</dbReference>
<evidence type="ECO:0000313" key="13">
    <source>
        <dbReference type="EMBL" id="KAE9991026.1"/>
    </source>
</evidence>
<dbReference type="InterPro" id="IPR051565">
    <property type="entry name" value="Sal_C2H2-zinc-finger"/>
</dbReference>
<dbReference type="PROSITE" id="PS00028">
    <property type="entry name" value="ZINC_FINGER_C2H2_1"/>
    <property type="match status" value="2"/>
</dbReference>
<dbReference type="GO" id="GO:0000981">
    <property type="term" value="F:DNA-binding transcription factor activity, RNA polymerase II-specific"/>
    <property type="evidence" value="ECO:0007669"/>
    <property type="project" value="TreeGrafter"/>
</dbReference>
<feature type="domain" description="C2H2-type" evidence="12">
    <location>
        <begin position="319"/>
        <end position="346"/>
    </location>
</feature>
<comment type="caution">
    <text evidence="13">The sequence shown here is derived from an EMBL/GenBank/DDBJ whole genome shotgun (WGS) entry which is preliminary data.</text>
</comment>
<dbReference type="InterPro" id="IPR036236">
    <property type="entry name" value="Znf_C2H2_sf"/>
</dbReference>
<protein>
    <recommendedName>
        <fullName evidence="12">C2H2-type domain-containing protein</fullName>
    </recommendedName>
</protein>
<evidence type="ECO:0000256" key="5">
    <source>
        <dbReference type="ARBA" id="ARBA00022833"/>
    </source>
</evidence>
<feature type="compositionally biased region" description="Low complexity" evidence="11">
    <location>
        <begin position="234"/>
        <end position="253"/>
    </location>
</feature>
<dbReference type="InterPro" id="IPR013087">
    <property type="entry name" value="Znf_C2H2_type"/>
</dbReference>
<feature type="domain" description="C2H2-type" evidence="12">
    <location>
        <begin position="347"/>
        <end position="376"/>
    </location>
</feature>
<dbReference type="FunFam" id="3.30.160.60:FF:001102">
    <property type="entry name" value="Transcription factor IIIA"/>
    <property type="match status" value="1"/>
</dbReference>
<evidence type="ECO:0000259" key="12">
    <source>
        <dbReference type="PROSITE" id="PS50157"/>
    </source>
</evidence>
<keyword evidence="3" id="KW-0677">Repeat</keyword>
<dbReference type="Proteomes" id="UP000490939">
    <property type="component" value="Unassembled WGS sequence"/>
</dbReference>
<organism evidence="13 14">
    <name type="scientific">Venturia inaequalis</name>
    <name type="common">Apple scab fungus</name>
    <dbReference type="NCBI Taxonomy" id="5025"/>
    <lineage>
        <taxon>Eukaryota</taxon>
        <taxon>Fungi</taxon>
        <taxon>Dikarya</taxon>
        <taxon>Ascomycota</taxon>
        <taxon>Pezizomycotina</taxon>
        <taxon>Dothideomycetes</taxon>
        <taxon>Pleosporomycetidae</taxon>
        <taxon>Venturiales</taxon>
        <taxon>Venturiaceae</taxon>
        <taxon>Venturia</taxon>
    </lineage>
</organism>